<protein>
    <submittedName>
        <fullName evidence="2">Polysaccharide lyase</fullName>
    </submittedName>
</protein>
<dbReference type="Gene3D" id="2.60.120.200">
    <property type="match status" value="1"/>
</dbReference>
<dbReference type="InterPro" id="IPR025975">
    <property type="entry name" value="Polysacc_lyase"/>
</dbReference>
<accession>A0A1Y2A051</accession>
<reference evidence="2 3" key="1">
    <citation type="submission" date="2016-07" db="EMBL/GenBank/DDBJ databases">
        <title>Pervasive Adenine N6-methylation of Active Genes in Fungi.</title>
        <authorList>
            <consortium name="DOE Joint Genome Institute"/>
            <person name="Mondo S.J."/>
            <person name="Dannebaum R.O."/>
            <person name="Kuo R.C."/>
            <person name="Labutti K."/>
            <person name="Haridas S."/>
            <person name="Kuo A."/>
            <person name="Salamov A."/>
            <person name="Ahrendt S.R."/>
            <person name="Lipzen A."/>
            <person name="Sullivan W."/>
            <person name="Andreopoulos W.B."/>
            <person name="Clum A."/>
            <person name="Lindquist E."/>
            <person name="Daum C."/>
            <person name="Ramamoorthy G.K."/>
            <person name="Gryganskyi A."/>
            <person name="Culley D."/>
            <person name="Magnuson J.K."/>
            <person name="James T.Y."/>
            <person name="O'Malley M.A."/>
            <person name="Stajich J.E."/>
            <person name="Spatafora J.W."/>
            <person name="Visel A."/>
            <person name="Grigoriev I.V."/>
        </authorList>
    </citation>
    <scope>NUCLEOTIDE SEQUENCE [LARGE SCALE GENOMIC DNA]</scope>
    <source>
        <strain evidence="2 3">CBS 115471</strain>
    </source>
</reference>
<feature type="chain" id="PRO_5012937519" evidence="1">
    <location>
        <begin position="21"/>
        <end position="267"/>
    </location>
</feature>
<evidence type="ECO:0000256" key="1">
    <source>
        <dbReference type="SAM" id="SignalP"/>
    </source>
</evidence>
<proteinExistence type="predicted"/>
<sequence length="267" mass="30358">MVVKILTLGLAALALPVAHAVPEFTNHGTLNGWPKPKPEAQGTVDEVTNVVFRGGTALKMTQTYIPGYQDRYHSEVVYDKGYKRGQTKFYGFAFRLSEKWQFDPPQNYNLAQWIADFNDVKPCPTCQKCDDWSPTSMVFVVGRKLYTRVKTGTLVSGKPCDQHIKEIPLLDGLVGDKWYRMTFEVMWKSDETGKFRVWVDKNIVYNKTNIATTLLDDGRDISFRVGLYANGWHDDNHTMAGTQGFRQVWYDEIGIGSELKDADPDVL</sequence>
<dbReference type="OrthoDB" id="3889489at2759"/>
<gene>
    <name evidence="2" type="ORF">BCR34DRAFT_558295</name>
</gene>
<evidence type="ECO:0000313" key="2">
    <source>
        <dbReference type="EMBL" id="ORY15913.1"/>
    </source>
</evidence>
<dbReference type="AlphaFoldDB" id="A0A1Y2A051"/>
<dbReference type="Pfam" id="PF14099">
    <property type="entry name" value="Polysacc_lyase"/>
    <property type="match status" value="1"/>
</dbReference>
<dbReference type="GO" id="GO:0016829">
    <property type="term" value="F:lyase activity"/>
    <property type="evidence" value="ECO:0007669"/>
    <property type="project" value="UniProtKB-KW"/>
</dbReference>
<name>A0A1Y2A051_9PLEO</name>
<feature type="signal peptide" evidence="1">
    <location>
        <begin position="1"/>
        <end position="20"/>
    </location>
</feature>
<keyword evidence="2" id="KW-0456">Lyase</keyword>
<organism evidence="2 3">
    <name type="scientific">Clohesyomyces aquaticus</name>
    <dbReference type="NCBI Taxonomy" id="1231657"/>
    <lineage>
        <taxon>Eukaryota</taxon>
        <taxon>Fungi</taxon>
        <taxon>Dikarya</taxon>
        <taxon>Ascomycota</taxon>
        <taxon>Pezizomycotina</taxon>
        <taxon>Dothideomycetes</taxon>
        <taxon>Pleosporomycetidae</taxon>
        <taxon>Pleosporales</taxon>
        <taxon>Lindgomycetaceae</taxon>
        <taxon>Clohesyomyces</taxon>
    </lineage>
</organism>
<comment type="caution">
    <text evidence="2">The sequence shown here is derived from an EMBL/GenBank/DDBJ whole genome shotgun (WGS) entry which is preliminary data.</text>
</comment>
<dbReference type="EMBL" id="MCFA01000022">
    <property type="protein sequence ID" value="ORY15913.1"/>
    <property type="molecule type" value="Genomic_DNA"/>
</dbReference>
<keyword evidence="3" id="KW-1185">Reference proteome</keyword>
<dbReference type="Proteomes" id="UP000193144">
    <property type="component" value="Unassembled WGS sequence"/>
</dbReference>
<evidence type="ECO:0000313" key="3">
    <source>
        <dbReference type="Proteomes" id="UP000193144"/>
    </source>
</evidence>
<keyword evidence="1" id="KW-0732">Signal</keyword>